<dbReference type="InterPro" id="IPR012368">
    <property type="entry name" value="OxRdtase_Mopterin-bd_su_IorB"/>
</dbReference>
<dbReference type="InterPro" id="IPR006311">
    <property type="entry name" value="TAT_signal"/>
</dbReference>
<dbReference type="InterPro" id="IPR052516">
    <property type="entry name" value="N-heterocyclic_Hydroxylase"/>
</dbReference>
<dbReference type="EMBL" id="SPVF01000142">
    <property type="protein sequence ID" value="TFW19723.1"/>
    <property type="molecule type" value="Genomic_DNA"/>
</dbReference>
<dbReference type="Pfam" id="PF02738">
    <property type="entry name" value="MoCoBD_1"/>
    <property type="match status" value="1"/>
</dbReference>
<dbReference type="SUPFAM" id="SSF56003">
    <property type="entry name" value="Molybdenum cofactor-binding domain"/>
    <property type="match status" value="2"/>
</dbReference>
<dbReference type="InterPro" id="IPR037165">
    <property type="entry name" value="AldOxase/xan_DH_Mopterin-bd_sf"/>
</dbReference>
<dbReference type="PIRSF" id="PIRSF036389">
    <property type="entry name" value="IOR_B"/>
    <property type="match status" value="1"/>
</dbReference>
<dbReference type="AlphaFoldDB" id="A0A4Y9SFD2"/>
<dbReference type="PROSITE" id="PS51318">
    <property type="entry name" value="TAT"/>
    <property type="match status" value="1"/>
</dbReference>
<keyword evidence="4" id="KW-1185">Reference proteome</keyword>
<comment type="caution">
    <text evidence="3">The sequence shown here is derived from an EMBL/GenBank/DDBJ whole genome shotgun (WGS) entry which is preliminary data.</text>
</comment>
<dbReference type="OrthoDB" id="6073217at2"/>
<dbReference type="InterPro" id="IPR019546">
    <property type="entry name" value="TAT_signal_bac_arc"/>
</dbReference>
<evidence type="ECO:0000313" key="4">
    <source>
        <dbReference type="Proteomes" id="UP000298438"/>
    </source>
</evidence>
<dbReference type="Gene3D" id="3.90.1170.50">
    <property type="entry name" value="Aldehyde oxidase/xanthine dehydrogenase, a/b hammerhead"/>
    <property type="match status" value="1"/>
</dbReference>
<gene>
    <name evidence="3" type="ORF">E4L96_11310</name>
</gene>
<dbReference type="PANTHER" id="PTHR47495">
    <property type="entry name" value="ALDEHYDE DEHYDROGENASE"/>
    <property type="match status" value="1"/>
</dbReference>
<feature type="compositionally biased region" description="Basic and acidic residues" evidence="1">
    <location>
        <begin position="32"/>
        <end position="44"/>
    </location>
</feature>
<dbReference type="InterPro" id="IPR008274">
    <property type="entry name" value="AldOxase/xan_DH_MoCoBD1"/>
</dbReference>
<dbReference type="Proteomes" id="UP000298438">
    <property type="component" value="Unassembled WGS sequence"/>
</dbReference>
<evidence type="ECO:0000259" key="2">
    <source>
        <dbReference type="SMART" id="SM01008"/>
    </source>
</evidence>
<evidence type="ECO:0000313" key="3">
    <source>
        <dbReference type="EMBL" id="TFW19723.1"/>
    </source>
</evidence>
<feature type="region of interest" description="Disordered" evidence="1">
    <location>
        <begin position="32"/>
        <end position="52"/>
    </location>
</feature>
<dbReference type="PANTHER" id="PTHR47495:SF2">
    <property type="entry name" value="ALDEHYDE DEHYDROGENASE"/>
    <property type="match status" value="1"/>
</dbReference>
<organism evidence="3 4">
    <name type="scientific">Zemynaea arenosa</name>
    <dbReference type="NCBI Taxonomy" id="2561931"/>
    <lineage>
        <taxon>Bacteria</taxon>
        <taxon>Pseudomonadati</taxon>
        <taxon>Pseudomonadota</taxon>
        <taxon>Betaproteobacteria</taxon>
        <taxon>Burkholderiales</taxon>
        <taxon>Oxalobacteraceae</taxon>
        <taxon>Telluria group</taxon>
        <taxon>Zemynaea</taxon>
    </lineage>
</organism>
<dbReference type="Gene3D" id="3.30.365.10">
    <property type="entry name" value="Aldehyde oxidase/xanthine dehydrogenase, molybdopterin binding domain"/>
    <property type="match status" value="4"/>
</dbReference>
<dbReference type="RefSeq" id="WP_135207325.1">
    <property type="nucleotide sequence ID" value="NZ_SPVF01000142.1"/>
</dbReference>
<accession>A0A4Y9SFD2</accession>
<dbReference type="NCBIfam" id="TIGR01409">
    <property type="entry name" value="TAT_signal_seq"/>
    <property type="match status" value="1"/>
</dbReference>
<evidence type="ECO:0000256" key="1">
    <source>
        <dbReference type="SAM" id="MobiDB-lite"/>
    </source>
</evidence>
<protein>
    <submittedName>
        <fullName evidence="3">Xanthine dehydrogenase family protein molybdopterin-binding subunit</fullName>
    </submittedName>
</protein>
<dbReference type="InterPro" id="IPR000674">
    <property type="entry name" value="Ald_Oxase/Xan_DH_a/b"/>
</dbReference>
<proteinExistence type="predicted"/>
<dbReference type="GO" id="GO:0016491">
    <property type="term" value="F:oxidoreductase activity"/>
    <property type="evidence" value="ECO:0007669"/>
    <property type="project" value="InterPro"/>
</dbReference>
<sequence>MSTTRRDFLKVGAAAGGGLLVSFFIPGCSRKDEGNSAARQEKPPEAAVGAATSNVTGTDAGLHPNAFIRIDRAGIVTLIMPKVEMGQGTFTSIPMLIAEELGCDLSKVKLEQAPANNELYGDPLLGGQVTGGSTSVRGAWKPLRTAGAAARAVLFQAAAKQWNVGADSLTVNNGVISHGASNRSLHYGELVEAASKLDVPKEVQLKDRTQFRLIGKNHYRMDSAIKTDGTAQFGIDVRLPNMLVATVATSPVTNGKLTGTQDDKAMAVPGVRKILKIENAVAVAGDHMWAAKQGLAALAPQWNDGANGGMSSATIARDMAAASSKAGAVARNDGDVNKALTSGGGRRIDAVYELPFLAHATMEPMNCTVLLTNDLCELHVGTQVPALAQGAAAKATGLPLEKVKVYNQYIGGGFGRRLEVDNVTQAVLFAKQMVGQPLKVVWTREEDIQHDMYRPYYYDRLSAKVDDKGMPVAWFHRVTGSSIMSRFAPAAMKDGVDPDGVEGAKDVPYAIPNVRVEYVRHEPPVATAFWRGVGPTHNIFVVESFIDELAHNAKIDPVAYRRALLTKSPRLLTVLNTAAEKAGWGKPLAAVAGRKMGRGVSLQFAFGSYMAQVAEVSVGADNEVRVHRVVCAVDCGQAVNPDGVVAQIEGGVIFGATAALWGEITFDKGRVQQSNFSDYRMMRMNEAPAVEVYIVNSTEDPGGIGEPGTACVFAAIANAVFAATGKRVRRLPIAKALAAAPAAAPAATPARAKV</sequence>
<feature type="domain" description="Aldehyde oxidase/xanthine dehydrogenase a/b hammerhead" evidence="2">
    <location>
        <begin position="228"/>
        <end position="306"/>
    </location>
</feature>
<dbReference type="Pfam" id="PF20256">
    <property type="entry name" value="MoCoBD_2"/>
    <property type="match status" value="2"/>
</dbReference>
<reference evidence="3 4" key="1">
    <citation type="submission" date="2019-03" db="EMBL/GenBank/DDBJ databases">
        <title>Draft Genome Sequence of Massilia arenosa sp. nov., a Novel Massilia Species Isolated from a Sandy-loam Maize Soil.</title>
        <authorList>
            <person name="Raths R."/>
            <person name="Peta V."/>
            <person name="Bucking H."/>
        </authorList>
    </citation>
    <scope>NUCLEOTIDE SEQUENCE [LARGE SCALE GENOMIC DNA]</scope>
    <source>
        <strain evidence="3 4">MC02</strain>
    </source>
</reference>
<dbReference type="InterPro" id="IPR046867">
    <property type="entry name" value="AldOxase/xan_DH_MoCoBD2"/>
</dbReference>
<name>A0A4Y9SFD2_9BURK</name>
<dbReference type="SMART" id="SM01008">
    <property type="entry name" value="Ald_Xan_dh_C"/>
    <property type="match status" value="1"/>
</dbReference>